<dbReference type="Proteomes" id="UP000011991">
    <property type="component" value="Unassembled WGS sequence"/>
</dbReference>
<evidence type="ECO:0000256" key="2">
    <source>
        <dbReference type="SAM" id="Phobius"/>
    </source>
</evidence>
<dbReference type="PATRIC" id="fig|1265738.3.peg.4775"/>
<name>M5RGS4_9BACT</name>
<protein>
    <submittedName>
        <fullName evidence="3">Signal peptide protein</fullName>
    </submittedName>
</protein>
<feature type="region of interest" description="Disordered" evidence="1">
    <location>
        <begin position="43"/>
        <end position="66"/>
    </location>
</feature>
<keyword evidence="2" id="KW-0812">Transmembrane</keyword>
<evidence type="ECO:0000256" key="1">
    <source>
        <dbReference type="SAM" id="MobiDB-lite"/>
    </source>
</evidence>
<dbReference type="EMBL" id="ANOG01000680">
    <property type="protein sequence ID" value="EMI18321.1"/>
    <property type="molecule type" value="Genomic_DNA"/>
</dbReference>
<feature type="compositionally biased region" description="Polar residues" evidence="1">
    <location>
        <begin position="331"/>
        <end position="341"/>
    </location>
</feature>
<feature type="region of interest" description="Disordered" evidence="1">
    <location>
        <begin position="315"/>
        <end position="356"/>
    </location>
</feature>
<organism evidence="3 4">
    <name type="scientific">Rhodopirellula maiorica SM1</name>
    <dbReference type="NCBI Taxonomy" id="1265738"/>
    <lineage>
        <taxon>Bacteria</taxon>
        <taxon>Pseudomonadati</taxon>
        <taxon>Planctomycetota</taxon>
        <taxon>Planctomycetia</taxon>
        <taxon>Pirellulales</taxon>
        <taxon>Pirellulaceae</taxon>
        <taxon>Novipirellula</taxon>
    </lineage>
</organism>
<reference evidence="3 4" key="1">
    <citation type="journal article" date="2013" name="Mar. Genomics">
        <title>Expression of sulfatases in Rhodopirellula baltica and the diversity of sulfatases in the genus Rhodopirellula.</title>
        <authorList>
            <person name="Wegner C.E."/>
            <person name="Richter-Heitmann T."/>
            <person name="Klindworth A."/>
            <person name="Klockow C."/>
            <person name="Richter M."/>
            <person name="Achstetter T."/>
            <person name="Glockner F.O."/>
            <person name="Harder J."/>
        </authorList>
    </citation>
    <scope>NUCLEOTIDE SEQUENCE [LARGE SCALE GENOMIC DNA]</scope>
    <source>
        <strain evidence="3 4">SM1</strain>
    </source>
</reference>
<evidence type="ECO:0000313" key="4">
    <source>
        <dbReference type="Proteomes" id="UP000011991"/>
    </source>
</evidence>
<accession>M5RGS4</accession>
<keyword evidence="2" id="KW-0472">Membrane</keyword>
<keyword evidence="2" id="KW-1133">Transmembrane helix</keyword>
<evidence type="ECO:0000313" key="3">
    <source>
        <dbReference type="EMBL" id="EMI18321.1"/>
    </source>
</evidence>
<gene>
    <name evidence="3" type="ORF">RMSM_04749</name>
</gene>
<sequence length="1045" mass="114686">MRKDVKRSLVFWPLLTSLIVVLVSWVGTIPSLSELTASVKKAVSPGTSANNGAVSDAVPNSPAMPTAKPVSRVVAASSPRDVKVLHTVISPPDVKVDVVERAEHGTRGMRLPLRLERELIPPTVSIATSELPTELPDEELANTPSPASTPPQNEQVSEAMSVAAASQYDSFAFEAVADDAAVEGNLALGATNTVIVDRDKTADVASDTGEHVRAVATRLTAPIREEQQELAGHDAAVATMMDEDDSSLAHSYDQLATLSPDVDYSRVRGNEVVLNVASPPASPTPEPVADPLSRESVLPKSISVLAKISPRAAIDPHAPEVSAKTDKADATESSQKPTSVFQADRRSHQLSPAGWPVTTSLDQQLELLAEYANSDSQSSHGEMTFRQQELKTVAQWTLAVQETLRELRTLPRLGDQRAGDLIDALDRLQTEGRENAESMATREIQIRFLYACFAIQRRVAVWQPIWELTQRGDTQILASRSILETDVDASEFVANVRQILDETGDAGGWARFLLLDAIENAAAGSSNEDRSMLAKRFLARLRWHGLHPEHREWLGNDAVEQLAVAVRPWTRGAVDYASLLNQIEHQEANEIDTVSLEIAEAVQTLRHADNPVAVEVADAIDTHYRNANVRLAISQSMLQRMLPTIAPQTIPVRTQMLGSRVRGTSHVQSKLSIALLPSPNHWQIDLQTTGNVRTQSVGFNGPVALRTHGDANFLATTPIEITPDGVQLGNSWVDVRGENRLHGIDTDYDNWPLIGALVRSIAESRYESLEPVSNRLAQEKVREQVGGEIDQRVDSEINESARNLSKMVLGPLGALRLDPQVADMQTTNDRLLARYRLAGDWQLGAHTPRPRALRDSLMSVQVHQSTMNNTLEQLVPRDRPRLISEMIHEGMVLFGKETATIPEDIPDDVMIQFAKTRPITVEVEDGKLWLTLRIVRLTRGETFDLRRFIVRAAYVPQVNGLHATLVRDGHLSISGPSLSMRERLPIRAIFNKVLSPNHGLPLTTEALARHPAVDGLQISQLELREGWIALSISEGDAARIATRPR</sequence>
<feature type="transmembrane region" description="Helical" evidence="2">
    <location>
        <begin position="9"/>
        <end position="27"/>
    </location>
</feature>
<comment type="caution">
    <text evidence="3">The sequence shown here is derived from an EMBL/GenBank/DDBJ whole genome shotgun (WGS) entry which is preliminary data.</text>
</comment>
<proteinExistence type="predicted"/>
<keyword evidence="4" id="KW-1185">Reference proteome</keyword>
<feature type="compositionally biased region" description="Polar residues" evidence="1">
    <location>
        <begin position="142"/>
        <end position="158"/>
    </location>
</feature>
<dbReference type="AlphaFoldDB" id="M5RGS4"/>
<feature type="region of interest" description="Disordered" evidence="1">
    <location>
        <begin position="128"/>
        <end position="161"/>
    </location>
</feature>